<dbReference type="InterPro" id="IPR038638">
    <property type="entry name" value="RbpA_sf"/>
</dbReference>
<dbReference type="Pfam" id="PF13397">
    <property type="entry name" value="RbpA"/>
    <property type="match status" value="1"/>
</dbReference>
<comment type="function">
    <text evidence="1">Binds to RNA polymerase (RNAP), stimulating transcription from principal, but not alternative sigma factor promoters.</text>
</comment>
<dbReference type="GO" id="GO:0001000">
    <property type="term" value="F:bacterial-type RNA polymerase core enzyme binding"/>
    <property type="evidence" value="ECO:0007669"/>
    <property type="project" value="UniProtKB-UniRule"/>
</dbReference>
<dbReference type="RefSeq" id="WP_097061006.1">
    <property type="nucleotide sequence ID" value="NZ_BMLC01000005.1"/>
</dbReference>
<dbReference type="Proteomes" id="UP000219440">
    <property type="component" value="Unassembled WGS sequence"/>
</dbReference>
<dbReference type="GO" id="GO:0045893">
    <property type="term" value="P:positive regulation of DNA-templated transcription"/>
    <property type="evidence" value="ECO:0007669"/>
    <property type="project" value="UniProtKB-UniRule"/>
</dbReference>
<sequence>MADRSLRGMRLGTQSLQSEEGVEFSPRKKSVYRAADGSTFEVIFSADAEVPQQWESPKSGLEGVLLAANGEPVVLDETDVKIPRSHWDMLLERRTRAELEELLQERLDYLRSRKGQQKIGA</sequence>
<evidence type="ECO:0000313" key="4">
    <source>
        <dbReference type="Proteomes" id="UP000219440"/>
    </source>
</evidence>
<keyword evidence="1" id="KW-0805">Transcription regulation</keyword>
<evidence type="ECO:0000313" key="3">
    <source>
        <dbReference type="EMBL" id="SOE69028.1"/>
    </source>
</evidence>
<keyword evidence="4" id="KW-1185">Reference proteome</keyword>
<comment type="subunit">
    <text evidence="1">Forms a complex with the RNAP catalytic core and with free principal sigma factors.</text>
</comment>
<evidence type="ECO:0000256" key="2">
    <source>
        <dbReference type="SAM" id="MobiDB-lite"/>
    </source>
</evidence>
<dbReference type="InterPro" id="IPR025182">
    <property type="entry name" value="RNApol-bd_RbpA"/>
</dbReference>
<comment type="caution">
    <text evidence="1">Lacks conserved residue(s) required for the propagation of feature annotation.</text>
</comment>
<name>A0A2C8ZTI4_9MICO</name>
<dbReference type="OrthoDB" id="3618415at2"/>
<dbReference type="Gene3D" id="2.20.28.270">
    <property type="entry name" value="RNA polymerase-binding protein A"/>
    <property type="match status" value="1"/>
</dbReference>
<organism evidence="3 4">
    <name type="scientific">Salinibacterium xinjiangense</name>
    <dbReference type="NCBI Taxonomy" id="386302"/>
    <lineage>
        <taxon>Bacteria</taxon>
        <taxon>Bacillati</taxon>
        <taxon>Actinomycetota</taxon>
        <taxon>Actinomycetes</taxon>
        <taxon>Micrococcales</taxon>
        <taxon>Microbacteriaceae</taxon>
        <taxon>Salinibacterium</taxon>
    </lineage>
</organism>
<reference evidence="3 4" key="1">
    <citation type="submission" date="2017-09" db="EMBL/GenBank/DDBJ databases">
        <authorList>
            <person name="Ehlers B."/>
            <person name="Leendertz F.H."/>
        </authorList>
    </citation>
    <scope>NUCLEOTIDE SEQUENCE [LARGE SCALE GENOMIC DNA]</scope>
    <source>
        <strain evidence="3 4">CGMCC 1.05381</strain>
    </source>
</reference>
<comment type="similarity">
    <text evidence="1">Belongs to the RNA polymerase-binding protein RbpA family.</text>
</comment>
<dbReference type="HAMAP" id="MF_01483">
    <property type="entry name" value="RbpA"/>
    <property type="match status" value="1"/>
</dbReference>
<gene>
    <name evidence="1" type="primary">rbpA</name>
    <name evidence="3" type="ORF">SAMN06296378_1890</name>
</gene>
<protein>
    <recommendedName>
        <fullName evidence="1">RNA polymerase-binding protein RbpA</fullName>
    </recommendedName>
</protein>
<dbReference type="EMBL" id="OCST01000004">
    <property type="protein sequence ID" value="SOE69028.1"/>
    <property type="molecule type" value="Genomic_DNA"/>
</dbReference>
<proteinExistence type="inferred from homology"/>
<dbReference type="AlphaFoldDB" id="A0A2C8ZTI4"/>
<evidence type="ECO:0000256" key="1">
    <source>
        <dbReference type="HAMAP-Rule" id="MF_01483"/>
    </source>
</evidence>
<feature type="region of interest" description="Disordered" evidence="2">
    <location>
        <begin position="1"/>
        <end position="22"/>
    </location>
</feature>
<accession>A0A2C8ZTI4</accession>
<keyword evidence="1" id="KW-0804">Transcription</keyword>